<dbReference type="PANTHER" id="PTHR24015">
    <property type="entry name" value="OS07G0578800 PROTEIN-RELATED"/>
    <property type="match status" value="1"/>
</dbReference>
<sequence length="915" mass="101215">MNFLIHQIFHSKRPNISPKFISSLSLATIENPSPKSSENAALCHNIDPHQIFSEWKKSSIVTVSDAAVLHAHLMKTAALWSDVFLCNSLMDCYWNLSAADNALQLFDEMPSPNSTSWNVMILGHIQNHLFDGAWRCFCQMRSVGCESNQYTYGSVISACAGLGSLLYGKMIYSLSIKNGLFTDGYIRSGMIDLFAKNGCFEDALQVFNDWPYEENVVCWNSVISRAVKSGCNGMAIELFNQMRLLSVIPNSFTLSSVCTACISLKDIDMGKKVHGLVIKHGATEDVFIGTSIVDLYAKCGDMNEAAKNFLRMRVHNVVSWTAMISGYVQKGDVISAIKLFNKMRKLGIEVNNYTITSIFSACAKFLMTDVALQMHSWILKSGFSVESTVAAALINTYSKMGEVGLSESLYLEQEGSKEIGVWSVMTSSFAQNHRLDKASELFQKMLLKDLRPDNFSISSILSIIDCLDVGRQFHAFTLKTGLVFDLSVGSSLFTMYSKCNCLAESYGIFLQLPYKDIVSWASMISGFAEHGYADKAIQLFREMLHMESRSDQTTLVGVLTACSSHGILSIGKEIHGYAFRAGISGENLIGGALVNMYSKCGATYSARRVFDMIPHKDKVLCSALVSGYAQKGKIEEALSVLHEMLAIDQEINPYMLSSILGSEALLNRTDTGIQLHALVTKLGLHSDVSVGSSLITMYSKRGVIDDCRKAFDQITKPDLIGWTTMILGYAQHGKATEALRLYEAMKNEGIRPDSITFVGVLSACSHNGLVDEGYFHLNSMSKCYGIEPGLRHYACMVDLLGRSGRLKEAEKFIRDMPIGPDALVWGTLLSACKVHGDAELGRVVAEKIFYLEPSDSGAYISWSNILADMGLWKEVEQIRSRMKGTRLSKEPGWSHEHINVIKDRFAEICPLISHA</sequence>
<dbReference type="InterPro" id="IPR011990">
    <property type="entry name" value="TPR-like_helical_dom_sf"/>
</dbReference>
<feature type="repeat" description="PPR" evidence="2">
    <location>
        <begin position="113"/>
        <end position="147"/>
    </location>
</feature>
<keyword evidence="1" id="KW-0677">Repeat</keyword>
<dbReference type="Pfam" id="PF01535">
    <property type="entry name" value="PPR"/>
    <property type="match status" value="6"/>
</dbReference>
<comment type="caution">
    <text evidence="3">The sequence shown here is derived from an EMBL/GenBank/DDBJ whole genome shotgun (WGS) entry which is preliminary data.</text>
</comment>
<feature type="repeat" description="PPR" evidence="2">
    <location>
        <begin position="718"/>
        <end position="752"/>
    </location>
</feature>
<keyword evidence="4" id="KW-1185">Reference proteome</keyword>
<dbReference type="AlphaFoldDB" id="A0A9Q1QSB9"/>
<feature type="repeat" description="PPR" evidence="2">
    <location>
        <begin position="215"/>
        <end position="249"/>
    </location>
</feature>
<dbReference type="InterPro" id="IPR002885">
    <property type="entry name" value="PPR_rpt"/>
</dbReference>
<feature type="repeat" description="PPR" evidence="2">
    <location>
        <begin position="617"/>
        <end position="651"/>
    </location>
</feature>
<feature type="repeat" description="PPR" evidence="2">
    <location>
        <begin position="316"/>
        <end position="350"/>
    </location>
</feature>
<proteinExistence type="predicted"/>
<accession>A0A9Q1QSB9</accession>
<dbReference type="Proteomes" id="UP001153076">
    <property type="component" value="Unassembled WGS sequence"/>
</dbReference>
<dbReference type="EMBL" id="JAKOGI010000005">
    <property type="protein sequence ID" value="KAJ8452339.1"/>
    <property type="molecule type" value="Genomic_DNA"/>
</dbReference>
<feature type="repeat" description="PPR" evidence="2">
    <location>
        <begin position="516"/>
        <end position="550"/>
    </location>
</feature>
<evidence type="ECO:0000256" key="2">
    <source>
        <dbReference type="PROSITE-ProRule" id="PRU00708"/>
    </source>
</evidence>
<evidence type="ECO:0000313" key="4">
    <source>
        <dbReference type="Proteomes" id="UP001153076"/>
    </source>
</evidence>
<dbReference type="FunFam" id="1.25.40.10:FF:001093">
    <property type="entry name" value="Pentatricopeptide repeat-containing protein At2g34400"/>
    <property type="match status" value="1"/>
</dbReference>
<dbReference type="PANTHER" id="PTHR24015:SF878">
    <property type="entry name" value="OS09G0413300 PROTEIN"/>
    <property type="match status" value="1"/>
</dbReference>
<dbReference type="Gene3D" id="1.25.40.10">
    <property type="entry name" value="Tetratricopeptide repeat domain"/>
    <property type="match status" value="6"/>
</dbReference>
<evidence type="ECO:0008006" key="5">
    <source>
        <dbReference type="Google" id="ProtNLM"/>
    </source>
</evidence>
<dbReference type="FunFam" id="1.25.40.10:FF:000031">
    <property type="entry name" value="Pentatricopeptide repeat-containing protein mitochondrial"/>
    <property type="match status" value="1"/>
</dbReference>
<dbReference type="InterPro" id="IPR046848">
    <property type="entry name" value="E_motif"/>
</dbReference>
<name>A0A9Q1QSB9_9CARY</name>
<feature type="repeat" description="PPR" evidence="2">
    <location>
        <begin position="418"/>
        <end position="452"/>
    </location>
</feature>
<dbReference type="NCBIfam" id="TIGR00756">
    <property type="entry name" value="PPR"/>
    <property type="match status" value="6"/>
</dbReference>
<gene>
    <name evidence="3" type="ORF">Cgig2_006144</name>
</gene>
<evidence type="ECO:0000313" key="3">
    <source>
        <dbReference type="EMBL" id="KAJ8452339.1"/>
    </source>
</evidence>
<dbReference type="InterPro" id="IPR046960">
    <property type="entry name" value="PPR_At4g14850-like_plant"/>
</dbReference>
<dbReference type="Pfam" id="PF20431">
    <property type="entry name" value="E_motif"/>
    <property type="match status" value="1"/>
</dbReference>
<dbReference type="OrthoDB" id="1915063at2759"/>
<protein>
    <recommendedName>
        <fullName evidence="5">Chlororespiratory reduction 21</fullName>
    </recommendedName>
</protein>
<dbReference type="FunFam" id="1.25.40.10:FF:000344">
    <property type="entry name" value="Pentatricopeptide repeat-containing protein"/>
    <property type="match status" value="1"/>
</dbReference>
<dbReference type="Pfam" id="PF13041">
    <property type="entry name" value="PPR_2"/>
    <property type="match status" value="4"/>
</dbReference>
<dbReference type="GO" id="GO:0003723">
    <property type="term" value="F:RNA binding"/>
    <property type="evidence" value="ECO:0007669"/>
    <property type="project" value="InterPro"/>
</dbReference>
<evidence type="ECO:0000256" key="1">
    <source>
        <dbReference type="ARBA" id="ARBA00022737"/>
    </source>
</evidence>
<reference evidence="3" key="1">
    <citation type="submission" date="2022-04" db="EMBL/GenBank/DDBJ databases">
        <title>Carnegiea gigantea Genome sequencing and assembly v2.</title>
        <authorList>
            <person name="Copetti D."/>
            <person name="Sanderson M.J."/>
            <person name="Burquez A."/>
            <person name="Wojciechowski M.F."/>
        </authorList>
    </citation>
    <scope>NUCLEOTIDE SEQUENCE</scope>
    <source>
        <strain evidence="3">SGP5-SGP5p</strain>
        <tissue evidence="3">Aerial part</tissue>
    </source>
</reference>
<organism evidence="3 4">
    <name type="scientific">Carnegiea gigantea</name>
    <dbReference type="NCBI Taxonomy" id="171969"/>
    <lineage>
        <taxon>Eukaryota</taxon>
        <taxon>Viridiplantae</taxon>
        <taxon>Streptophyta</taxon>
        <taxon>Embryophyta</taxon>
        <taxon>Tracheophyta</taxon>
        <taxon>Spermatophyta</taxon>
        <taxon>Magnoliopsida</taxon>
        <taxon>eudicotyledons</taxon>
        <taxon>Gunneridae</taxon>
        <taxon>Pentapetalae</taxon>
        <taxon>Caryophyllales</taxon>
        <taxon>Cactineae</taxon>
        <taxon>Cactaceae</taxon>
        <taxon>Cactoideae</taxon>
        <taxon>Echinocereeae</taxon>
        <taxon>Carnegiea</taxon>
    </lineage>
</organism>
<dbReference type="GO" id="GO:0009451">
    <property type="term" value="P:RNA modification"/>
    <property type="evidence" value="ECO:0007669"/>
    <property type="project" value="InterPro"/>
</dbReference>
<dbReference type="PROSITE" id="PS51375">
    <property type="entry name" value="PPR"/>
    <property type="match status" value="7"/>
</dbReference>